<dbReference type="Proteomes" id="UP000294887">
    <property type="component" value="Unassembled WGS sequence"/>
</dbReference>
<dbReference type="SUPFAM" id="SSF69349">
    <property type="entry name" value="Phage fibre proteins"/>
    <property type="match status" value="2"/>
</dbReference>
<evidence type="ECO:0000313" key="8">
    <source>
        <dbReference type="Proteomes" id="UP000294887"/>
    </source>
</evidence>
<evidence type="ECO:0000256" key="2">
    <source>
        <dbReference type="ARBA" id="ARBA00005558"/>
    </source>
</evidence>
<dbReference type="InterPro" id="IPR054030">
    <property type="entry name" value="Gp5_Vgr_C"/>
</dbReference>
<evidence type="ECO:0000256" key="3">
    <source>
        <dbReference type="ARBA" id="ARBA00022525"/>
    </source>
</evidence>
<proteinExistence type="inferred from homology"/>
<dbReference type="PANTHER" id="PTHR32305:SF15">
    <property type="entry name" value="PROTEIN RHSA-RELATED"/>
    <property type="match status" value="1"/>
</dbReference>
<dbReference type="InterPro" id="IPR037026">
    <property type="entry name" value="Vgr_OB-fold_dom_sf"/>
</dbReference>
<evidence type="ECO:0000256" key="4">
    <source>
        <dbReference type="SAM" id="MobiDB-lite"/>
    </source>
</evidence>
<comment type="caution">
    <text evidence="7">The sequence shown here is derived from an EMBL/GenBank/DDBJ whole genome shotgun (WGS) entry which is preliminary data.</text>
</comment>
<keyword evidence="8" id="KW-1185">Reference proteome</keyword>
<dbReference type="SUPFAM" id="SSF69255">
    <property type="entry name" value="gp5 N-terminal domain-like"/>
    <property type="match status" value="1"/>
</dbReference>
<dbReference type="FunFam" id="3.55.50.10:FF:000001">
    <property type="entry name" value="Actin cross-linking toxin VgrG1"/>
    <property type="match status" value="1"/>
</dbReference>
<dbReference type="InterPro" id="IPR017847">
    <property type="entry name" value="T6SS_RhsGE_Vgr_subset"/>
</dbReference>
<dbReference type="Gene3D" id="4.10.220.110">
    <property type="match status" value="1"/>
</dbReference>
<evidence type="ECO:0000256" key="1">
    <source>
        <dbReference type="ARBA" id="ARBA00004613"/>
    </source>
</evidence>
<gene>
    <name evidence="7" type="ORF">EV695_2001</name>
</gene>
<feature type="domain" description="Gp5/Type VI secretion system Vgr protein OB-fold" evidence="5">
    <location>
        <begin position="387"/>
        <end position="454"/>
    </location>
</feature>
<dbReference type="OrthoDB" id="9762420at2"/>
<evidence type="ECO:0000259" key="6">
    <source>
        <dbReference type="Pfam" id="PF22178"/>
    </source>
</evidence>
<dbReference type="InterPro" id="IPR050708">
    <property type="entry name" value="T6SS_VgrG/RHS"/>
</dbReference>
<comment type="similarity">
    <text evidence="2">Belongs to the VgrG protein family.</text>
</comment>
<organism evidence="7 8">
    <name type="scientific">Cocleimonas flava</name>
    <dbReference type="NCBI Taxonomy" id="634765"/>
    <lineage>
        <taxon>Bacteria</taxon>
        <taxon>Pseudomonadati</taxon>
        <taxon>Pseudomonadota</taxon>
        <taxon>Gammaproteobacteria</taxon>
        <taxon>Thiotrichales</taxon>
        <taxon>Thiotrichaceae</taxon>
        <taxon>Cocleimonas</taxon>
    </lineage>
</organism>
<dbReference type="FunFam" id="2.40.50.230:FF:000001">
    <property type="entry name" value="Type VI secretion protein VgrG"/>
    <property type="match status" value="1"/>
</dbReference>
<dbReference type="PANTHER" id="PTHR32305">
    <property type="match status" value="1"/>
</dbReference>
<keyword evidence="3" id="KW-0964">Secreted</keyword>
<feature type="compositionally biased region" description="Polar residues" evidence="4">
    <location>
        <begin position="468"/>
        <end position="485"/>
    </location>
</feature>
<sequence length="733" mass="81879">MAATQSNSEVKIKTPLGPDVLLFRNMSMTEELGRLFTIDLTFLSEQEDINFEKILGENVTIELTLTSGAKRYFNGNVTSFSQTKGLDHYSSYKATVKPWLWFLTRTADCRIFQEMSVPDIVKSVFRDLGYTDFEDKLTSSYRTWDYCVQYRETDFNFVSRLLEQEGIYYYFTHDDGLHSLVLSDGDAAHSSLPSNAVVDYFPPDRRAVGKKDFISQWNFTKQVQPGKYQLNEFDFEKPKAKLETKSEIIQSHKTADYEIYDYPGEYTKTDDGDEYVQARIEELHCQYEQTEGQGTIREFTSGYKFTFKGYTREDQNREYLITSVTHNIHSHAHISGGGDNEDPYSNYFSVIESQTPFRAARITPKPIVQGSQTAIVVGPSGEEIYTDEYGRVKVQFHWDRYGESNENSSCWVRVAQIWAGKKWGGIHIPRIGQEVIVDFMEGDPDRPIITGRVYNADQMPPYDLPANKTQSGIKSRSSKNGTPANFNEIRMEDKKGSEELYIHAEKNHTNITENDRNEDVGHDRSLHVGHDKSEAVDNDKSITVGVNHSEAIGNNKQLSVGVNHSEQIGSNMTINVGSNLTETVGINYAETVGVAMELTIGATYVQSVGLSKTVTLGTSKSESIGTSKTVSIGSDQSEEVGANKSISIGENLDETIGDSHSEAVAKDYSLTAKTISMTAEDSITLTTGKASITMKKDGTINIVGKDITVKGSGKINAKASKNIIMKGKKILQN</sequence>
<name>A0A4R1F9M6_9GAMM</name>
<evidence type="ECO:0000259" key="5">
    <source>
        <dbReference type="Pfam" id="PF04717"/>
    </source>
</evidence>
<dbReference type="InterPro" id="IPR006533">
    <property type="entry name" value="T6SS_Vgr_RhsGE"/>
</dbReference>
<dbReference type="Pfam" id="PF05954">
    <property type="entry name" value="Phage_GPD"/>
    <property type="match status" value="1"/>
</dbReference>
<dbReference type="NCBIfam" id="TIGR03361">
    <property type="entry name" value="VI_Rhs_Vgr"/>
    <property type="match status" value="1"/>
</dbReference>
<comment type="subcellular location">
    <subcellularLocation>
        <location evidence="1">Secreted</location>
    </subcellularLocation>
</comment>
<dbReference type="EMBL" id="SMFQ01000003">
    <property type="protein sequence ID" value="TCJ87491.1"/>
    <property type="molecule type" value="Genomic_DNA"/>
</dbReference>
<reference evidence="7 8" key="1">
    <citation type="submission" date="2019-03" db="EMBL/GenBank/DDBJ databases">
        <title>Genomic Encyclopedia of Type Strains, Phase IV (KMG-IV): sequencing the most valuable type-strain genomes for metagenomic binning, comparative biology and taxonomic classification.</title>
        <authorList>
            <person name="Goeker M."/>
        </authorList>
    </citation>
    <scope>NUCLEOTIDE SEQUENCE [LARGE SCALE GENOMIC DNA]</scope>
    <source>
        <strain evidence="7 8">DSM 24830</strain>
    </source>
</reference>
<dbReference type="GO" id="GO:0005576">
    <property type="term" value="C:extracellular region"/>
    <property type="evidence" value="ECO:0007669"/>
    <property type="project" value="UniProtKB-SubCell"/>
</dbReference>
<protein>
    <submittedName>
        <fullName evidence="7">Type VI secretion system secreted protein VgrG</fullName>
    </submittedName>
</protein>
<feature type="domain" description="Gp5/Type VI secretion system Vgr C-terminal trimerisation" evidence="6">
    <location>
        <begin position="471"/>
        <end position="583"/>
    </location>
</feature>
<feature type="region of interest" description="Disordered" evidence="4">
    <location>
        <begin position="468"/>
        <end position="488"/>
    </location>
</feature>
<dbReference type="Gene3D" id="2.40.50.230">
    <property type="entry name" value="Gp5 N-terminal domain"/>
    <property type="match status" value="1"/>
</dbReference>
<dbReference type="Gene3D" id="3.55.50.10">
    <property type="entry name" value="Baseplate protein-like domains"/>
    <property type="match status" value="1"/>
</dbReference>
<accession>A0A4R1F9M6</accession>
<dbReference type="SUPFAM" id="SSF69279">
    <property type="entry name" value="Phage tail proteins"/>
    <property type="match status" value="2"/>
</dbReference>
<dbReference type="NCBIfam" id="TIGR01646">
    <property type="entry name" value="vgr_GE"/>
    <property type="match status" value="1"/>
</dbReference>
<dbReference type="Pfam" id="PF04717">
    <property type="entry name" value="Phage_base_V"/>
    <property type="match status" value="1"/>
</dbReference>
<dbReference type="Pfam" id="PF22178">
    <property type="entry name" value="Gp5_trimer_C"/>
    <property type="match status" value="1"/>
</dbReference>
<dbReference type="RefSeq" id="WP_131905761.1">
    <property type="nucleotide sequence ID" value="NZ_BAAAFU010000004.1"/>
</dbReference>
<dbReference type="Gene3D" id="2.30.110.50">
    <property type="match status" value="1"/>
</dbReference>
<dbReference type="InterPro" id="IPR006531">
    <property type="entry name" value="Gp5/Vgr_OB"/>
</dbReference>
<dbReference type="AlphaFoldDB" id="A0A4R1F9M6"/>
<evidence type="ECO:0000313" key="7">
    <source>
        <dbReference type="EMBL" id="TCJ87491.1"/>
    </source>
</evidence>